<dbReference type="Proteomes" id="UP001148299">
    <property type="component" value="Unassembled WGS sequence"/>
</dbReference>
<reference evidence="1" key="1">
    <citation type="submission" date="2022-12" db="EMBL/GenBank/DDBJ databases">
        <authorList>
            <person name="Petersen C."/>
        </authorList>
    </citation>
    <scope>NUCLEOTIDE SEQUENCE</scope>
    <source>
        <strain evidence="1">IBT 35675</strain>
    </source>
</reference>
<name>A0A9W9V4N0_PENBR</name>
<dbReference type="AlphaFoldDB" id="A0A9W9V4N0"/>
<evidence type="ECO:0000313" key="1">
    <source>
        <dbReference type="EMBL" id="KAJ5366116.1"/>
    </source>
</evidence>
<sequence length="169" mass="19252">MEEQIQQIREHIKSQIPNTINDFLQTVGTTAIRILGDTPNSALDVGDKLGSIRQFALKLEESVRATRPNAETCFLAVNLHPQKHSYFVLDVHNVDYVYETAHTDMTTIPVYVLRLSKRKISIFRQERLDATLAVTLAEMHNGHGQDPLPLVDDYNHTVQYKNPRSLSSR</sequence>
<accession>A0A9W9V4N0</accession>
<proteinExistence type="predicted"/>
<reference evidence="1" key="2">
    <citation type="journal article" date="2023" name="IMA Fungus">
        <title>Comparative genomic study of the Penicillium genus elucidates a diverse pangenome and 15 lateral gene transfer events.</title>
        <authorList>
            <person name="Petersen C."/>
            <person name="Sorensen T."/>
            <person name="Nielsen M.R."/>
            <person name="Sondergaard T.E."/>
            <person name="Sorensen J.L."/>
            <person name="Fitzpatrick D.A."/>
            <person name="Frisvad J.C."/>
            <person name="Nielsen K.L."/>
        </authorList>
    </citation>
    <scope>NUCLEOTIDE SEQUENCE</scope>
    <source>
        <strain evidence="1">IBT 35675</strain>
    </source>
</reference>
<gene>
    <name evidence="1" type="ORF">N7541_000057</name>
</gene>
<protein>
    <submittedName>
        <fullName evidence="1">Uncharacterized protein</fullName>
    </submittedName>
</protein>
<organism evidence="1 2">
    <name type="scientific">Penicillium brevicompactum</name>
    <dbReference type="NCBI Taxonomy" id="5074"/>
    <lineage>
        <taxon>Eukaryota</taxon>
        <taxon>Fungi</taxon>
        <taxon>Dikarya</taxon>
        <taxon>Ascomycota</taxon>
        <taxon>Pezizomycotina</taxon>
        <taxon>Eurotiomycetes</taxon>
        <taxon>Eurotiomycetidae</taxon>
        <taxon>Eurotiales</taxon>
        <taxon>Aspergillaceae</taxon>
        <taxon>Penicillium</taxon>
    </lineage>
</organism>
<keyword evidence="2" id="KW-1185">Reference proteome</keyword>
<comment type="caution">
    <text evidence="1">The sequence shown here is derived from an EMBL/GenBank/DDBJ whole genome shotgun (WGS) entry which is preliminary data.</text>
</comment>
<dbReference type="EMBL" id="JAPZBR010000001">
    <property type="protein sequence ID" value="KAJ5366116.1"/>
    <property type="molecule type" value="Genomic_DNA"/>
</dbReference>
<evidence type="ECO:0000313" key="2">
    <source>
        <dbReference type="Proteomes" id="UP001148299"/>
    </source>
</evidence>